<feature type="compositionally biased region" description="Basic and acidic residues" evidence="1">
    <location>
        <begin position="30"/>
        <end position="39"/>
    </location>
</feature>
<feature type="compositionally biased region" description="Basic and acidic residues" evidence="1">
    <location>
        <begin position="7"/>
        <end position="21"/>
    </location>
</feature>
<evidence type="ECO:0000313" key="3">
    <source>
        <dbReference type="EMBL" id="KAF6215499.1"/>
    </source>
</evidence>
<keyword evidence="2" id="KW-0472">Membrane</keyword>
<evidence type="ECO:0000313" key="4">
    <source>
        <dbReference type="Proteomes" id="UP000466442"/>
    </source>
</evidence>
<keyword evidence="2" id="KW-1133">Transmembrane helix</keyword>
<reference evidence="3" key="1">
    <citation type="journal article" date="2021" name="Mol. Ecol. Resour.">
        <title>Apolygus lucorum genome provides insights into omnivorousness and mesophyll feeding.</title>
        <authorList>
            <person name="Liu Y."/>
            <person name="Liu H."/>
            <person name="Wang H."/>
            <person name="Huang T."/>
            <person name="Liu B."/>
            <person name="Yang B."/>
            <person name="Yin L."/>
            <person name="Li B."/>
            <person name="Zhang Y."/>
            <person name="Zhang S."/>
            <person name="Jiang F."/>
            <person name="Zhang X."/>
            <person name="Ren Y."/>
            <person name="Wang B."/>
            <person name="Wang S."/>
            <person name="Lu Y."/>
            <person name="Wu K."/>
            <person name="Fan W."/>
            <person name="Wang G."/>
        </authorList>
    </citation>
    <scope>NUCLEOTIDE SEQUENCE</scope>
    <source>
        <strain evidence="3">12Hb</strain>
    </source>
</reference>
<keyword evidence="2" id="KW-0812">Transmembrane</keyword>
<protein>
    <submittedName>
        <fullName evidence="3">Uncharacterized protein</fullName>
    </submittedName>
</protein>
<sequence>MYAFTECYRENPADADNDFKPDPVPPIDGEPDHSDSYKNYEPRRKRYGPNCFCYFACIAVMVGIAFMVSA</sequence>
<gene>
    <name evidence="3" type="ORF">GE061_010253</name>
</gene>
<accession>A0A8S9Y420</accession>
<organism evidence="3 4">
    <name type="scientific">Apolygus lucorum</name>
    <name type="common">Small green plant bug</name>
    <name type="synonym">Lygocoris lucorum</name>
    <dbReference type="NCBI Taxonomy" id="248454"/>
    <lineage>
        <taxon>Eukaryota</taxon>
        <taxon>Metazoa</taxon>
        <taxon>Ecdysozoa</taxon>
        <taxon>Arthropoda</taxon>
        <taxon>Hexapoda</taxon>
        <taxon>Insecta</taxon>
        <taxon>Pterygota</taxon>
        <taxon>Neoptera</taxon>
        <taxon>Paraneoptera</taxon>
        <taxon>Hemiptera</taxon>
        <taxon>Heteroptera</taxon>
        <taxon>Panheteroptera</taxon>
        <taxon>Cimicomorpha</taxon>
        <taxon>Miridae</taxon>
        <taxon>Mirini</taxon>
        <taxon>Apolygus</taxon>
    </lineage>
</organism>
<dbReference type="AlphaFoldDB" id="A0A8S9Y420"/>
<evidence type="ECO:0000256" key="2">
    <source>
        <dbReference type="SAM" id="Phobius"/>
    </source>
</evidence>
<comment type="caution">
    <text evidence="3">The sequence shown here is derived from an EMBL/GenBank/DDBJ whole genome shotgun (WGS) entry which is preliminary data.</text>
</comment>
<name>A0A8S9Y420_APOLU</name>
<evidence type="ECO:0000256" key="1">
    <source>
        <dbReference type="SAM" id="MobiDB-lite"/>
    </source>
</evidence>
<feature type="transmembrane region" description="Helical" evidence="2">
    <location>
        <begin position="51"/>
        <end position="69"/>
    </location>
</feature>
<keyword evidence="4" id="KW-1185">Reference proteome</keyword>
<feature type="region of interest" description="Disordered" evidence="1">
    <location>
        <begin position="1"/>
        <end position="39"/>
    </location>
</feature>
<dbReference type="EMBL" id="WIXP02000002">
    <property type="protein sequence ID" value="KAF6215499.1"/>
    <property type="molecule type" value="Genomic_DNA"/>
</dbReference>
<proteinExistence type="predicted"/>
<dbReference type="Proteomes" id="UP000466442">
    <property type="component" value="Unassembled WGS sequence"/>
</dbReference>